<evidence type="ECO:0000256" key="1">
    <source>
        <dbReference type="ARBA" id="ARBA00009199"/>
    </source>
</evidence>
<dbReference type="GO" id="GO:0003824">
    <property type="term" value="F:catalytic activity"/>
    <property type="evidence" value="ECO:0007669"/>
    <property type="project" value="InterPro"/>
</dbReference>
<dbReference type="InterPro" id="IPR020556">
    <property type="entry name" value="Amidase_CS"/>
</dbReference>
<dbReference type="EMBL" id="CP119321">
    <property type="protein sequence ID" value="WEK12989.1"/>
    <property type="molecule type" value="Genomic_DNA"/>
</dbReference>
<dbReference type="AlphaFoldDB" id="A0AAJ5W0Y6"/>
<dbReference type="InterPro" id="IPR036928">
    <property type="entry name" value="AS_sf"/>
</dbReference>
<name>A0AAJ5W0Y6_9MICO</name>
<dbReference type="PANTHER" id="PTHR11895:SF7">
    <property type="entry name" value="GLUTAMYL-TRNA(GLN) AMIDOTRANSFERASE SUBUNIT A, MITOCHONDRIAL"/>
    <property type="match status" value="1"/>
</dbReference>
<comment type="similarity">
    <text evidence="1">Belongs to the amidase family.</text>
</comment>
<evidence type="ECO:0000259" key="2">
    <source>
        <dbReference type="Pfam" id="PF01425"/>
    </source>
</evidence>
<feature type="domain" description="Amidase" evidence="2">
    <location>
        <begin position="32"/>
        <end position="449"/>
    </location>
</feature>
<organism evidence="3 4">
    <name type="scientific">Candidatus Microbacterium phytovorans</name>
    <dbReference type="NCBI Taxonomy" id="3121374"/>
    <lineage>
        <taxon>Bacteria</taxon>
        <taxon>Bacillati</taxon>
        <taxon>Actinomycetota</taxon>
        <taxon>Actinomycetes</taxon>
        <taxon>Micrococcales</taxon>
        <taxon>Microbacteriaceae</taxon>
        <taxon>Microbacterium</taxon>
    </lineage>
</organism>
<reference evidence="3" key="1">
    <citation type="submission" date="2023-03" db="EMBL/GenBank/DDBJ databases">
        <title>Andean soil-derived lignocellulolytic bacterial consortium as a source of novel taxa and putative plastic-active enzymes.</title>
        <authorList>
            <person name="Diaz-Garcia L."/>
            <person name="Chuvochina M."/>
            <person name="Feuerriegel G."/>
            <person name="Bunk B."/>
            <person name="Sproer C."/>
            <person name="Streit W.R."/>
            <person name="Rodriguez L.M."/>
            <person name="Overmann J."/>
            <person name="Jimenez D.J."/>
        </authorList>
    </citation>
    <scope>NUCLEOTIDE SEQUENCE</scope>
    <source>
        <strain evidence="3">MAG 4610</strain>
    </source>
</reference>
<dbReference type="Pfam" id="PF01425">
    <property type="entry name" value="Amidase"/>
    <property type="match status" value="1"/>
</dbReference>
<dbReference type="Proteomes" id="UP001213972">
    <property type="component" value="Chromosome"/>
</dbReference>
<dbReference type="InterPro" id="IPR000120">
    <property type="entry name" value="Amidase"/>
</dbReference>
<gene>
    <name evidence="3" type="ORF">P0Y48_11020</name>
</gene>
<dbReference type="Gene3D" id="3.90.1300.10">
    <property type="entry name" value="Amidase signature (AS) domain"/>
    <property type="match status" value="1"/>
</dbReference>
<dbReference type="PROSITE" id="PS00571">
    <property type="entry name" value="AMIDASES"/>
    <property type="match status" value="1"/>
</dbReference>
<dbReference type="PANTHER" id="PTHR11895">
    <property type="entry name" value="TRANSAMIDASE"/>
    <property type="match status" value="1"/>
</dbReference>
<proteinExistence type="inferred from homology"/>
<dbReference type="SUPFAM" id="SSF75304">
    <property type="entry name" value="Amidase signature (AS) enzymes"/>
    <property type="match status" value="1"/>
</dbReference>
<evidence type="ECO:0000313" key="3">
    <source>
        <dbReference type="EMBL" id="WEK12989.1"/>
    </source>
</evidence>
<protein>
    <submittedName>
        <fullName evidence="3">Amidase family protein</fullName>
    </submittedName>
</protein>
<accession>A0AAJ5W0Y6</accession>
<dbReference type="InterPro" id="IPR023631">
    <property type="entry name" value="Amidase_dom"/>
</dbReference>
<sequence length="478" mass="48615">MTAPTPTATLAAATAADLVAGYRDGSISPVDATQAAINIAATAGIDLNAVAVMNAEQALEDAARSAARWAAGAPLSELDGVPVSVKDSFPMVGLPRWHGSKLNDAAPASVHDGAPVRRLREAGATLFAKTSMPDFGLIGAGVSSQFGIIRNPWNPELNPGGSSSGSGALVALGAGPLSIGTDMGGSVRLPAALCGLAGLKPTQGRIAYDPPKLIGSAGPMARTVADAAALLRIIGKPDATDHLSLPGVFDGDGLPASSLAGATVGLLLATDVPGGVDEEVADAVRAQAAVLAAHGATVVPIDQPLTTAADRESFMTVLSTRGLPELLAVPEELWPLLPPQLLEQLLSRTEITAVQHVINEKKLDAVRAKIAAVLNAYDYVLSPVTPVVSFPAENVTPVRNDYSLDHMVFTSPYNLTSLPAGTVPVAMSASGMPIGVQVGGRRFDDAGVLGILALLERERGFDLAFPMPAFPTAGGAGA</sequence>
<evidence type="ECO:0000313" key="4">
    <source>
        <dbReference type="Proteomes" id="UP001213972"/>
    </source>
</evidence>